<dbReference type="NCBIfam" id="NF045536">
    <property type="entry name" value="phasin_PhaP6"/>
    <property type="match status" value="1"/>
</dbReference>
<organism evidence="1 2">
    <name type="scientific">Bordetella genomosp. 1</name>
    <dbReference type="NCBI Taxonomy" id="1395607"/>
    <lineage>
        <taxon>Bacteria</taxon>
        <taxon>Pseudomonadati</taxon>
        <taxon>Pseudomonadota</taxon>
        <taxon>Betaproteobacteria</taxon>
        <taxon>Burkholderiales</taxon>
        <taxon>Alcaligenaceae</taxon>
        <taxon>Bordetella</taxon>
    </lineage>
</organism>
<dbReference type="InterPro" id="IPR053785">
    <property type="entry name" value="PhaP6-like"/>
</dbReference>
<evidence type="ECO:0000313" key="2">
    <source>
        <dbReference type="Proteomes" id="UP000217005"/>
    </source>
</evidence>
<gene>
    <name evidence="1" type="ORF">CEG14_15110</name>
</gene>
<dbReference type="OrthoDB" id="5625573at2"/>
<dbReference type="AlphaFoldDB" id="A0A261SG12"/>
<evidence type="ECO:0008006" key="3">
    <source>
        <dbReference type="Google" id="ProtNLM"/>
    </source>
</evidence>
<dbReference type="Proteomes" id="UP000217005">
    <property type="component" value="Unassembled WGS sequence"/>
</dbReference>
<comment type="caution">
    <text evidence="1">The sequence shown here is derived from an EMBL/GenBank/DDBJ whole genome shotgun (WGS) entry which is preliminary data.</text>
</comment>
<protein>
    <recommendedName>
        <fullName evidence="3">Phasin domain-containing protein</fullName>
    </recommendedName>
</protein>
<accession>A0A261SG12</accession>
<dbReference type="EMBL" id="NEVL01000003">
    <property type="protein sequence ID" value="OZI36334.1"/>
    <property type="molecule type" value="Genomic_DNA"/>
</dbReference>
<evidence type="ECO:0000313" key="1">
    <source>
        <dbReference type="EMBL" id="OZI36334.1"/>
    </source>
</evidence>
<reference evidence="1 2" key="1">
    <citation type="submission" date="2017-05" db="EMBL/GenBank/DDBJ databases">
        <title>Complete and WGS of Bordetella genogroups.</title>
        <authorList>
            <person name="Spilker T."/>
            <person name="LiPuma J."/>
        </authorList>
    </citation>
    <scope>NUCLEOTIDE SEQUENCE [LARGE SCALE GENOMIC DNA]</scope>
    <source>
        <strain evidence="1 2">AU17610</strain>
    </source>
</reference>
<name>A0A261SG12_9BORD</name>
<proteinExistence type="predicted"/>
<sequence>MASRRRGNAATLSRNAAELALATPQVMAHRLARLALAGPTWSPRDRKEFTLMGMEKVGAFAQAWNAMFWSGVVSSQTIAMQYWSACFMPWLGTRRTEDVMRQWQRAGLTAMGRGLAPIHAKATANARRLATTPLLPIGGKR</sequence>
<dbReference type="RefSeq" id="WP_094827140.1">
    <property type="nucleotide sequence ID" value="NZ_NEVL01000003.1"/>
</dbReference>